<dbReference type="PROSITE" id="PS50977">
    <property type="entry name" value="HTH_TETR_2"/>
    <property type="match status" value="1"/>
</dbReference>
<dbReference type="EMBL" id="JADQDC010000001">
    <property type="protein sequence ID" value="MBF9149737.1"/>
    <property type="molecule type" value="Genomic_DNA"/>
</dbReference>
<organism evidence="4 5">
    <name type="scientific">Novosphingobium jiangmenense</name>
    <dbReference type="NCBI Taxonomy" id="2791981"/>
    <lineage>
        <taxon>Bacteria</taxon>
        <taxon>Pseudomonadati</taxon>
        <taxon>Pseudomonadota</taxon>
        <taxon>Alphaproteobacteria</taxon>
        <taxon>Sphingomonadales</taxon>
        <taxon>Sphingomonadaceae</taxon>
        <taxon>Novosphingobium</taxon>
    </lineage>
</organism>
<evidence type="ECO:0000313" key="5">
    <source>
        <dbReference type="Proteomes" id="UP000600799"/>
    </source>
</evidence>
<evidence type="ECO:0000256" key="1">
    <source>
        <dbReference type="ARBA" id="ARBA00023125"/>
    </source>
</evidence>
<dbReference type="PANTHER" id="PTHR30055:SF223">
    <property type="entry name" value="HTH-TYPE TRANSCRIPTIONAL REGULATOR UIDR"/>
    <property type="match status" value="1"/>
</dbReference>
<protein>
    <submittedName>
        <fullName evidence="4">TetR/AcrR family transcriptional regulator</fullName>
    </submittedName>
</protein>
<dbReference type="PANTHER" id="PTHR30055">
    <property type="entry name" value="HTH-TYPE TRANSCRIPTIONAL REGULATOR RUTR"/>
    <property type="match status" value="1"/>
</dbReference>
<name>A0ABS0HBT7_9SPHN</name>
<evidence type="ECO:0000259" key="3">
    <source>
        <dbReference type="PROSITE" id="PS50977"/>
    </source>
</evidence>
<dbReference type="Gene3D" id="1.10.357.10">
    <property type="entry name" value="Tetracycline Repressor, domain 2"/>
    <property type="match status" value="1"/>
</dbReference>
<keyword evidence="5" id="KW-1185">Reference proteome</keyword>
<feature type="DNA-binding region" description="H-T-H motif" evidence="2">
    <location>
        <begin position="32"/>
        <end position="51"/>
    </location>
</feature>
<dbReference type="RefSeq" id="WP_196274098.1">
    <property type="nucleotide sequence ID" value="NZ_JADQDC010000001.1"/>
</dbReference>
<dbReference type="Pfam" id="PF00440">
    <property type="entry name" value="TetR_N"/>
    <property type="match status" value="1"/>
</dbReference>
<comment type="caution">
    <text evidence="4">The sequence shown here is derived from an EMBL/GenBank/DDBJ whole genome shotgun (WGS) entry which is preliminary data.</text>
</comment>
<evidence type="ECO:0000256" key="2">
    <source>
        <dbReference type="PROSITE-ProRule" id="PRU00335"/>
    </source>
</evidence>
<dbReference type="SUPFAM" id="SSF46689">
    <property type="entry name" value="Homeodomain-like"/>
    <property type="match status" value="1"/>
</dbReference>
<keyword evidence="1 2" id="KW-0238">DNA-binding</keyword>
<reference evidence="4 5" key="1">
    <citation type="submission" date="2020-11" db="EMBL/GenBank/DDBJ databases">
        <title>The genome sequence of Novosphingobium sp. 1Y9A.</title>
        <authorList>
            <person name="Liu Y."/>
        </authorList>
    </citation>
    <scope>NUCLEOTIDE SEQUENCE [LARGE SCALE GENOMIC DNA]</scope>
    <source>
        <strain evidence="4 5">1Y9A</strain>
    </source>
</reference>
<evidence type="ECO:0000313" key="4">
    <source>
        <dbReference type="EMBL" id="MBF9149737.1"/>
    </source>
</evidence>
<dbReference type="Proteomes" id="UP000600799">
    <property type="component" value="Unassembled WGS sequence"/>
</dbReference>
<sequence length="220" mass="23938">MARTRIPGAERRSQIVSAARRVFSQHGYDGAKTLQIAREAKISEALVYRHFPSKLALYRAVLRQVFLEQDERWREQGIHAEGTLGLAEAIHTFVAASVADAGDPERYDTHRMTLASLAGDGSYASLIYRRSQRRNAASMDAAYASARAEGGLTGEALDVPAAAMFIEHVGTMIAAIGGLPPAARPYGIEGDELVRQATWFCLRGIGMPDAKIAEYFAGLE</sequence>
<accession>A0ABS0HBT7</accession>
<dbReference type="InterPro" id="IPR050109">
    <property type="entry name" value="HTH-type_TetR-like_transc_reg"/>
</dbReference>
<gene>
    <name evidence="4" type="ORF">I2488_01850</name>
</gene>
<dbReference type="InterPro" id="IPR001647">
    <property type="entry name" value="HTH_TetR"/>
</dbReference>
<proteinExistence type="predicted"/>
<dbReference type="InterPro" id="IPR009057">
    <property type="entry name" value="Homeodomain-like_sf"/>
</dbReference>
<feature type="domain" description="HTH tetR-type" evidence="3">
    <location>
        <begin position="9"/>
        <end position="69"/>
    </location>
</feature>
<dbReference type="PRINTS" id="PR00455">
    <property type="entry name" value="HTHTETR"/>
</dbReference>